<reference evidence="1 2" key="1">
    <citation type="journal article" date="2022" name="Plant J.">
        <title>Chromosome-level genome of Camellia lanceoleosa provides a valuable resource for understanding genome evolution and self-incompatibility.</title>
        <authorList>
            <person name="Gong W."/>
            <person name="Xiao S."/>
            <person name="Wang L."/>
            <person name="Liao Z."/>
            <person name="Chang Y."/>
            <person name="Mo W."/>
            <person name="Hu G."/>
            <person name="Li W."/>
            <person name="Zhao G."/>
            <person name="Zhu H."/>
            <person name="Hu X."/>
            <person name="Ji K."/>
            <person name="Xiang X."/>
            <person name="Song Q."/>
            <person name="Yuan D."/>
            <person name="Jin S."/>
            <person name="Zhang L."/>
        </authorList>
    </citation>
    <scope>NUCLEOTIDE SEQUENCE [LARGE SCALE GENOMIC DNA]</scope>
    <source>
        <strain evidence="1">SQ_2022a</strain>
    </source>
</reference>
<comment type="caution">
    <text evidence="1">The sequence shown here is derived from an EMBL/GenBank/DDBJ whole genome shotgun (WGS) entry which is preliminary data.</text>
</comment>
<evidence type="ECO:0000313" key="2">
    <source>
        <dbReference type="Proteomes" id="UP001060215"/>
    </source>
</evidence>
<dbReference type="Proteomes" id="UP001060215">
    <property type="component" value="Chromosome 9"/>
</dbReference>
<organism evidence="1 2">
    <name type="scientific">Camellia lanceoleosa</name>
    <dbReference type="NCBI Taxonomy" id="1840588"/>
    <lineage>
        <taxon>Eukaryota</taxon>
        <taxon>Viridiplantae</taxon>
        <taxon>Streptophyta</taxon>
        <taxon>Embryophyta</taxon>
        <taxon>Tracheophyta</taxon>
        <taxon>Spermatophyta</taxon>
        <taxon>Magnoliopsida</taxon>
        <taxon>eudicotyledons</taxon>
        <taxon>Gunneridae</taxon>
        <taxon>Pentapetalae</taxon>
        <taxon>asterids</taxon>
        <taxon>Ericales</taxon>
        <taxon>Theaceae</taxon>
        <taxon>Camellia</taxon>
    </lineage>
</organism>
<gene>
    <name evidence="1" type="ORF">LOK49_LG08G03024</name>
</gene>
<accession>A0ACC0GSF5</accession>
<name>A0ACC0GSF5_9ERIC</name>
<evidence type="ECO:0000313" key="1">
    <source>
        <dbReference type="EMBL" id="KAI8003974.1"/>
    </source>
</evidence>
<protein>
    <submittedName>
        <fullName evidence="1">Heavy metal-associated isoprenylated plant protein 32</fullName>
    </submittedName>
</protein>
<sequence length="96" mass="10992">MVRNWEDLDPDPYRTVGSGENLMRIYQQPTPFLFPLLYPSGCSVSVQNMSKEEFLKIQTCVLKVNIHCDGCKRKVKKILHKIDGIFHSISIPSIVV</sequence>
<keyword evidence="2" id="KW-1185">Reference proteome</keyword>
<dbReference type="EMBL" id="CM045766">
    <property type="protein sequence ID" value="KAI8003974.1"/>
    <property type="molecule type" value="Genomic_DNA"/>
</dbReference>
<proteinExistence type="predicted"/>